<dbReference type="SUPFAM" id="SSF50969">
    <property type="entry name" value="YVTN repeat-like/Quinoprotein amine dehydrogenase"/>
    <property type="match status" value="1"/>
</dbReference>
<dbReference type="InterPro" id="IPR009722">
    <property type="entry name" value="YjiK/CarP"/>
</dbReference>
<keyword evidence="3" id="KW-0472">Membrane</keyword>
<dbReference type="Pfam" id="PF06977">
    <property type="entry name" value="SdiA-regulated"/>
    <property type="match status" value="1"/>
</dbReference>
<accession>A0A1I5YJB1</accession>
<reference evidence="4 5" key="1">
    <citation type="submission" date="2016-10" db="EMBL/GenBank/DDBJ databases">
        <authorList>
            <person name="de Groot N.N."/>
        </authorList>
    </citation>
    <scope>NUCLEOTIDE SEQUENCE [LARGE SCALE GENOMIC DNA]</scope>
    <source>
        <strain evidence="5">E92,LMG 26720,CCM 7988</strain>
    </source>
</reference>
<dbReference type="STRING" id="1079859.SAMN04515674_11940"/>
<keyword evidence="2" id="KW-1003">Cell membrane</keyword>
<evidence type="ECO:0000256" key="3">
    <source>
        <dbReference type="ARBA" id="ARBA00023136"/>
    </source>
</evidence>
<keyword evidence="5" id="KW-1185">Reference proteome</keyword>
<evidence type="ECO:0000313" key="4">
    <source>
        <dbReference type="EMBL" id="SFQ44299.1"/>
    </source>
</evidence>
<dbReference type="AlphaFoldDB" id="A0A1I5YJB1"/>
<dbReference type="PROSITE" id="PS51257">
    <property type="entry name" value="PROKAR_LIPOPROTEIN"/>
    <property type="match status" value="1"/>
</dbReference>
<proteinExistence type="predicted"/>
<name>A0A1I5YJB1_9BACT</name>
<dbReference type="GO" id="GO:0005886">
    <property type="term" value="C:plasma membrane"/>
    <property type="evidence" value="ECO:0007669"/>
    <property type="project" value="UniProtKB-SubCell"/>
</dbReference>
<protein>
    <submittedName>
        <fullName evidence="4">Uncharacterized protein YjiK</fullName>
    </submittedName>
</protein>
<dbReference type="InterPro" id="IPR011044">
    <property type="entry name" value="Quino_amine_DH_bsu"/>
</dbReference>
<comment type="subcellular location">
    <subcellularLocation>
        <location evidence="1">Cell membrane</location>
    </subcellularLocation>
</comment>
<organism evidence="4 5">
    <name type="scientific">Pseudarcicella hirudinis</name>
    <dbReference type="NCBI Taxonomy" id="1079859"/>
    <lineage>
        <taxon>Bacteria</taxon>
        <taxon>Pseudomonadati</taxon>
        <taxon>Bacteroidota</taxon>
        <taxon>Cytophagia</taxon>
        <taxon>Cytophagales</taxon>
        <taxon>Flectobacillaceae</taxon>
        <taxon>Pseudarcicella</taxon>
    </lineage>
</organism>
<dbReference type="RefSeq" id="WP_092019523.1">
    <property type="nucleotide sequence ID" value="NZ_FOXH01000019.1"/>
</dbReference>
<gene>
    <name evidence="4" type="ORF">SAMN04515674_11940</name>
</gene>
<evidence type="ECO:0000313" key="5">
    <source>
        <dbReference type="Proteomes" id="UP000199306"/>
    </source>
</evidence>
<evidence type="ECO:0000256" key="2">
    <source>
        <dbReference type="ARBA" id="ARBA00022475"/>
    </source>
</evidence>
<sequence length="280" mass="31540">MKKILYSCLIASFALSSCHSQKSEKKNEVVSDFKLNYNFSKPDQKYILPDVLEEISGLSYYKGNQLVCLNDEEGKVFFFDYTTGKIVKEIKFGKKGDYEGIEAVGEKIYVMKSNGELYGFLPEEPRESIISVDFDGQNEFEGLSYDPRHKYFLMAVKQREKELDDVKVVYAVSASQKKAWKVIGIPLEALFDKNVKKKERVFKPSGISVHPLSGDIYILASVGKKLLIIGDDGKKKAFISLDPSQYIQPEGICFSPNGDLFISSEGKGGAGYILKFSYKK</sequence>
<evidence type="ECO:0000256" key="1">
    <source>
        <dbReference type="ARBA" id="ARBA00004236"/>
    </source>
</evidence>
<dbReference type="Proteomes" id="UP000199306">
    <property type="component" value="Unassembled WGS sequence"/>
</dbReference>
<dbReference type="OrthoDB" id="5292493at2"/>
<dbReference type="EMBL" id="FOXH01000019">
    <property type="protein sequence ID" value="SFQ44299.1"/>
    <property type="molecule type" value="Genomic_DNA"/>
</dbReference>